<evidence type="ECO:0000256" key="1">
    <source>
        <dbReference type="SAM" id="Coils"/>
    </source>
</evidence>
<proteinExistence type="predicted"/>
<reference evidence="2 3" key="1">
    <citation type="journal article" date="2016" name="Mol. Biol. Evol.">
        <title>Comparative Genomics of Early-Diverging Mushroom-Forming Fungi Provides Insights into the Origins of Lignocellulose Decay Capabilities.</title>
        <authorList>
            <person name="Nagy L.G."/>
            <person name="Riley R."/>
            <person name="Tritt A."/>
            <person name="Adam C."/>
            <person name="Daum C."/>
            <person name="Floudas D."/>
            <person name="Sun H."/>
            <person name="Yadav J.S."/>
            <person name="Pangilinan J."/>
            <person name="Larsson K.H."/>
            <person name="Matsuura K."/>
            <person name="Barry K."/>
            <person name="Labutti K."/>
            <person name="Kuo R."/>
            <person name="Ohm R.A."/>
            <person name="Bhattacharya S.S."/>
            <person name="Shirouzu T."/>
            <person name="Yoshinaga Y."/>
            <person name="Martin F.M."/>
            <person name="Grigoriev I.V."/>
            <person name="Hibbett D.S."/>
        </authorList>
    </citation>
    <scope>NUCLEOTIDE SEQUENCE [LARGE SCALE GENOMIC DNA]</scope>
    <source>
        <strain evidence="2 3">HHB12733</strain>
    </source>
</reference>
<sequence length="191" mass="21265">MAGYTSFLWHMGPPDSLYCIIRWSSTDQRGIKVVPAASDGNDEPDYSYMTGQMHDGIMEMNVGRSTSWDEILDELVEETDLEITADQQAVKNATSMAKALIVTKRSADDLGEAVQEARAETKEAAEEVITLKRGLKEAQATVRDLEERLKKAREKRESCIAQQHLPQEQCDTNAALAACLHKQLREMFGSG</sequence>
<dbReference type="InParanoid" id="A0A165CXT7"/>
<organism evidence="2 3">
    <name type="scientific">Calocera cornea HHB12733</name>
    <dbReference type="NCBI Taxonomy" id="1353952"/>
    <lineage>
        <taxon>Eukaryota</taxon>
        <taxon>Fungi</taxon>
        <taxon>Dikarya</taxon>
        <taxon>Basidiomycota</taxon>
        <taxon>Agaricomycotina</taxon>
        <taxon>Dacrymycetes</taxon>
        <taxon>Dacrymycetales</taxon>
        <taxon>Dacrymycetaceae</taxon>
        <taxon>Calocera</taxon>
    </lineage>
</organism>
<keyword evidence="1" id="KW-0175">Coiled coil</keyword>
<dbReference type="AlphaFoldDB" id="A0A165CXT7"/>
<feature type="coiled-coil region" evidence="1">
    <location>
        <begin position="107"/>
        <end position="162"/>
    </location>
</feature>
<evidence type="ECO:0000313" key="3">
    <source>
        <dbReference type="Proteomes" id="UP000076842"/>
    </source>
</evidence>
<dbReference type="Proteomes" id="UP000076842">
    <property type="component" value="Unassembled WGS sequence"/>
</dbReference>
<evidence type="ECO:0000313" key="2">
    <source>
        <dbReference type="EMBL" id="KZT51631.1"/>
    </source>
</evidence>
<keyword evidence="3" id="KW-1185">Reference proteome</keyword>
<name>A0A165CXT7_9BASI</name>
<accession>A0A165CXT7</accession>
<protein>
    <submittedName>
        <fullName evidence="2">Uncharacterized protein</fullName>
    </submittedName>
</protein>
<dbReference type="EMBL" id="KV424098">
    <property type="protein sequence ID" value="KZT51631.1"/>
    <property type="molecule type" value="Genomic_DNA"/>
</dbReference>
<gene>
    <name evidence="2" type="ORF">CALCODRAFT_487766</name>
</gene>